<name>A0A377HZM1_HAEPH</name>
<organism evidence="1 2">
    <name type="scientific">Haemophilus parahaemolyticus</name>
    <dbReference type="NCBI Taxonomy" id="735"/>
    <lineage>
        <taxon>Bacteria</taxon>
        <taxon>Pseudomonadati</taxon>
        <taxon>Pseudomonadota</taxon>
        <taxon>Gammaproteobacteria</taxon>
        <taxon>Pasteurellales</taxon>
        <taxon>Pasteurellaceae</taxon>
        <taxon>Haemophilus</taxon>
    </lineage>
</organism>
<gene>
    <name evidence="1" type="ORF">NCTC10794_00683</name>
</gene>
<dbReference type="RefSeq" id="WP_119222344.1">
    <property type="nucleotide sequence ID" value="NZ_UGHH01000002.1"/>
</dbReference>
<dbReference type="AlphaFoldDB" id="A0A377HZM1"/>
<evidence type="ECO:0000313" key="1">
    <source>
        <dbReference type="EMBL" id="STO63645.1"/>
    </source>
</evidence>
<protein>
    <submittedName>
        <fullName evidence="1">Uncharacterized protein</fullName>
    </submittedName>
</protein>
<sequence>MKELTNQCLHHIAGGAKGRTVNLNVNLNNSDGYCCSICVEAGLIDDPYDYEEVFKPASISATGVLSGLGSRFGFPGFVTGAAVGYLIDSTDFNALGENYKRDIMSEIQKGNIPTD</sequence>
<accession>A0A377HZM1</accession>
<evidence type="ECO:0000313" key="2">
    <source>
        <dbReference type="Proteomes" id="UP000254867"/>
    </source>
</evidence>
<proteinExistence type="predicted"/>
<dbReference type="EMBL" id="UGHH01000002">
    <property type="protein sequence ID" value="STO63645.1"/>
    <property type="molecule type" value="Genomic_DNA"/>
</dbReference>
<reference evidence="1 2" key="1">
    <citation type="submission" date="2018-06" db="EMBL/GenBank/DDBJ databases">
        <authorList>
            <consortium name="Pathogen Informatics"/>
            <person name="Doyle S."/>
        </authorList>
    </citation>
    <scope>NUCLEOTIDE SEQUENCE [LARGE SCALE GENOMIC DNA]</scope>
    <source>
        <strain evidence="1 2">NCTC10794</strain>
    </source>
</reference>
<dbReference type="Proteomes" id="UP000254867">
    <property type="component" value="Unassembled WGS sequence"/>
</dbReference>